<keyword evidence="2" id="KW-1185">Reference proteome</keyword>
<accession>A0ACB7Z5Z8</accession>
<proteinExistence type="predicted"/>
<evidence type="ECO:0000313" key="1">
    <source>
        <dbReference type="EMBL" id="KAH7860806.1"/>
    </source>
</evidence>
<gene>
    <name evidence="1" type="ORF">Vadar_018225</name>
</gene>
<dbReference type="Proteomes" id="UP000828048">
    <property type="component" value="Chromosome 4"/>
</dbReference>
<reference evidence="1 2" key="1">
    <citation type="journal article" date="2021" name="Hortic Res">
        <title>High-quality reference genome and annotation aids understanding of berry development for evergreen blueberry (Vaccinium darrowii).</title>
        <authorList>
            <person name="Yu J."/>
            <person name="Hulse-Kemp A.M."/>
            <person name="Babiker E."/>
            <person name="Staton M."/>
        </authorList>
    </citation>
    <scope>NUCLEOTIDE SEQUENCE [LARGE SCALE GENOMIC DNA]</scope>
    <source>
        <strain evidence="2">cv. NJ 8807/NJ 8810</strain>
        <tissue evidence="1">Young leaf</tissue>
    </source>
</reference>
<evidence type="ECO:0000313" key="2">
    <source>
        <dbReference type="Proteomes" id="UP000828048"/>
    </source>
</evidence>
<organism evidence="1 2">
    <name type="scientific">Vaccinium darrowii</name>
    <dbReference type="NCBI Taxonomy" id="229202"/>
    <lineage>
        <taxon>Eukaryota</taxon>
        <taxon>Viridiplantae</taxon>
        <taxon>Streptophyta</taxon>
        <taxon>Embryophyta</taxon>
        <taxon>Tracheophyta</taxon>
        <taxon>Spermatophyta</taxon>
        <taxon>Magnoliopsida</taxon>
        <taxon>eudicotyledons</taxon>
        <taxon>Gunneridae</taxon>
        <taxon>Pentapetalae</taxon>
        <taxon>asterids</taxon>
        <taxon>Ericales</taxon>
        <taxon>Ericaceae</taxon>
        <taxon>Vaccinioideae</taxon>
        <taxon>Vaccinieae</taxon>
        <taxon>Vaccinium</taxon>
    </lineage>
</organism>
<sequence length="349" mass="38806">MAKLSLRVVMISTSVLFTAVVLKLCFPIVMEFAFSEAVLAWLRPPYLYVVINGIIITIVASSKLQSSKVVVVGDLPPEAVVAYPEPIKVSADYAAVYDGIVDEKSGQEVEVQPEFAYGYDEVVVKGEDFDVDHGRVEDGMVAEVESPETTALALNATEEDVIVGGEDEVAVLTSLSPQQNSTTTEYLVASYERPPVSGRIGQRKGVKSSPEGGRTLGVSKPKRHETLENTWKTITEGRPIPLARHLKKSDTWETHNRVGHLQEVLHHDQTMLKSETLNDRSTTPVANRPPVKLRRDPSGSGKLKREPSPSQDELNRRVEAFIKKFNEEMRLQRQESLNQYMEMINRGAH</sequence>
<dbReference type="EMBL" id="CM037154">
    <property type="protein sequence ID" value="KAH7860806.1"/>
    <property type="molecule type" value="Genomic_DNA"/>
</dbReference>
<protein>
    <submittedName>
        <fullName evidence="1">Uncharacterized protein</fullName>
    </submittedName>
</protein>
<comment type="caution">
    <text evidence="1">The sequence shown here is derived from an EMBL/GenBank/DDBJ whole genome shotgun (WGS) entry which is preliminary data.</text>
</comment>
<name>A0ACB7Z5Z8_9ERIC</name>